<name>A0ACC3TFR6_9ASCO</name>
<reference evidence="2" key="1">
    <citation type="journal article" date="2024" name="Front. Bioeng. Biotechnol.">
        <title>Genome-scale model development and genomic sequencing of the oleaginous clade Lipomyces.</title>
        <authorList>
            <person name="Czajka J.J."/>
            <person name="Han Y."/>
            <person name="Kim J."/>
            <person name="Mondo S.J."/>
            <person name="Hofstad B.A."/>
            <person name="Robles A."/>
            <person name="Haridas S."/>
            <person name="Riley R."/>
            <person name="LaButti K."/>
            <person name="Pangilinan J."/>
            <person name="Andreopoulos W."/>
            <person name="Lipzen A."/>
            <person name="Yan J."/>
            <person name="Wang M."/>
            <person name="Ng V."/>
            <person name="Grigoriev I.V."/>
            <person name="Spatafora J.W."/>
            <person name="Magnuson J.K."/>
            <person name="Baker S.E."/>
            <person name="Pomraning K.R."/>
        </authorList>
    </citation>
    <scope>NUCLEOTIDE SEQUENCE [LARGE SCALE GENOMIC DNA]</scope>
    <source>
        <strain evidence="2">CBS 10300</strain>
    </source>
</reference>
<evidence type="ECO:0000313" key="2">
    <source>
        <dbReference type="Proteomes" id="UP001489719"/>
    </source>
</evidence>
<comment type="caution">
    <text evidence="1">The sequence shown here is derived from an EMBL/GenBank/DDBJ whole genome shotgun (WGS) entry which is preliminary data.</text>
</comment>
<gene>
    <name evidence="1" type="ORF">V1517DRAFT_19234</name>
</gene>
<dbReference type="EMBL" id="MU970149">
    <property type="protein sequence ID" value="KAK9320023.1"/>
    <property type="molecule type" value="Genomic_DNA"/>
</dbReference>
<accession>A0ACC3TFR6</accession>
<protein>
    <submittedName>
        <fullName evidence="1">C6 zinc finger domain protein</fullName>
    </submittedName>
</protein>
<organism evidence="1 2">
    <name type="scientific">Lipomyces orientalis</name>
    <dbReference type="NCBI Taxonomy" id="1233043"/>
    <lineage>
        <taxon>Eukaryota</taxon>
        <taxon>Fungi</taxon>
        <taxon>Dikarya</taxon>
        <taxon>Ascomycota</taxon>
        <taxon>Saccharomycotina</taxon>
        <taxon>Lipomycetes</taxon>
        <taxon>Lipomycetales</taxon>
        <taxon>Lipomycetaceae</taxon>
        <taxon>Lipomyces</taxon>
    </lineage>
</organism>
<keyword evidence="2" id="KW-1185">Reference proteome</keyword>
<sequence>MEHPEREYPPKPSNLSCSEDDLDQTTGKRLTVSESPPLPPARSRHRIKSVPNACERCRRRKIRCDGHLPCSTCRRFSVACVRLPKQKSETHAALEDRIQRLEAKLAEMKASQPGSVATNMSAHLPRLSVTETASQPSLRVDTSFEFTPWSDSFDELASAAPNSAPPDIPMIQISPWALSPPTMLSPATSSPCLTARFLTPEPCAGFQPMLGSELSPPTATSTMSSPISATLSPTWHSPPQQDPREYLNREDSNVRRRRPSRRVSVSSFDSHDSESAGPENEGQSRIVTECDGSTMIPTRFEAETLSDIFFAGVGSHDCPINRSSFQRCLDLVYDQPGSSDEFRPHQTSYSSRMAKFHVYMTMAIALRMKAYDGDIDTNLLDNCYQLAILQQTASYRFWEQSGAVEAALLIALFAMTSSS</sequence>
<evidence type="ECO:0000313" key="1">
    <source>
        <dbReference type="EMBL" id="KAK9320023.1"/>
    </source>
</evidence>
<dbReference type="Proteomes" id="UP001489719">
    <property type="component" value="Unassembled WGS sequence"/>
</dbReference>
<proteinExistence type="predicted"/>